<comment type="subcellular location">
    <subcellularLocation>
        <location evidence="2">Cell outer membrane</location>
        <topology evidence="2">Multi-pass membrane protein</topology>
    </subcellularLocation>
</comment>
<keyword evidence="2" id="KW-0472">Membrane</keyword>
<gene>
    <name evidence="4" type="ORF">DCO56_21460</name>
</gene>
<dbReference type="RefSeq" id="WP_108635791.1">
    <property type="nucleotide sequence ID" value="NZ_QCXX01000006.1"/>
</dbReference>
<dbReference type="InterPro" id="IPR012910">
    <property type="entry name" value="Plug_dom"/>
</dbReference>
<dbReference type="InterPro" id="IPR039426">
    <property type="entry name" value="TonB-dep_rcpt-like"/>
</dbReference>
<dbReference type="AlphaFoldDB" id="A0A363NPS0"/>
<comment type="similarity">
    <text evidence="2">Belongs to the TonB-dependent receptor family.</text>
</comment>
<dbReference type="EMBL" id="QCXX01000006">
    <property type="protein sequence ID" value="PUV22763.1"/>
    <property type="molecule type" value="Genomic_DNA"/>
</dbReference>
<name>A0A363NPS0_9SPHI</name>
<dbReference type="InterPro" id="IPR023996">
    <property type="entry name" value="TonB-dep_OMP_SusC/RagA"/>
</dbReference>
<feature type="domain" description="TonB-dependent receptor plug" evidence="3">
    <location>
        <begin position="116"/>
        <end position="227"/>
    </location>
</feature>
<dbReference type="SUPFAM" id="SSF49464">
    <property type="entry name" value="Carboxypeptidase regulatory domain-like"/>
    <property type="match status" value="1"/>
</dbReference>
<dbReference type="InterPro" id="IPR037066">
    <property type="entry name" value="Plug_dom_sf"/>
</dbReference>
<evidence type="ECO:0000313" key="5">
    <source>
        <dbReference type="Proteomes" id="UP000250831"/>
    </source>
</evidence>
<keyword evidence="2" id="KW-0813">Transport</keyword>
<accession>A0A363NPS0</accession>
<proteinExistence type="inferred from homology"/>
<dbReference type="Pfam" id="PF13715">
    <property type="entry name" value="CarbopepD_reg_2"/>
    <property type="match status" value="1"/>
</dbReference>
<evidence type="ECO:0000256" key="2">
    <source>
        <dbReference type="PROSITE-ProRule" id="PRU01360"/>
    </source>
</evidence>
<keyword evidence="2" id="KW-0812">Transmembrane</keyword>
<dbReference type="InterPro" id="IPR008969">
    <property type="entry name" value="CarboxyPept-like_regulatory"/>
</dbReference>
<keyword evidence="5" id="KW-1185">Reference proteome</keyword>
<evidence type="ECO:0000256" key="1">
    <source>
        <dbReference type="ARBA" id="ARBA00022729"/>
    </source>
</evidence>
<dbReference type="NCBIfam" id="TIGR04057">
    <property type="entry name" value="SusC_RagA_signa"/>
    <property type="match status" value="1"/>
</dbReference>
<evidence type="ECO:0000259" key="3">
    <source>
        <dbReference type="Pfam" id="PF07715"/>
    </source>
</evidence>
<evidence type="ECO:0000313" key="4">
    <source>
        <dbReference type="EMBL" id="PUV22763.1"/>
    </source>
</evidence>
<protein>
    <recommendedName>
        <fullName evidence="3">TonB-dependent receptor plug domain-containing protein</fullName>
    </recommendedName>
</protein>
<organism evidence="4 5">
    <name type="scientific">Sphingobacterium athyrii</name>
    <dbReference type="NCBI Taxonomy" id="2152717"/>
    <lineage>
        <taxon>Bacteria</taxon>
        <taxon>Pseudomonadati</taxon>
        <taxon>Bacteroidota</taxon>
        <taxon>Sphingobacteriia</taxon>
        <taxon>Sphingobacteriales</taxon>
        <taxon>Sphingobacteriaceae</taxon>
        <taxon>Sphingobacterium</taxon>
    </lineage>
</organism>
<sequence>MISCRYVVVVILTCVCFIVNAQWDIKGRVVDEKTKEGIAGGTIKSLQSVILAKTGADGEFSFSTLRYDTVWISSVGYKGRRVVIDGIRNNFLISLTPELVMMDEVQVNTGYYSLPKERATGSFDYIDNKKIQRNTSSTVLERLEDIAPSLQFDKRRISNMSGDNGRATMRLRGTNTIYADGSPLIVLDNFPYDGDINGINPNDIESITVLKDAAATSIWGARASNGVIVMTSKKGLKDRPLSIGLNVLNSFSSRPDLKYGKEFIGAKDYIDLERDFFERGIYDARYNDASKPPLSPVVMWLYQHKNNKLSDAELNQRLNDMAKIDVRDDAKRYLYRPAFYQQYNLNMQGGSSNLSYYFSGGWDGQRLNDVGNSQKRITFSSSISYTPLRQLKIDFGYGFMVNNSVSNAVDFRNFSYLYPYMALKQEDGGSAAVLRDYNLEYVADAPAFGLLDWDYRPLDELKLQDKRADLSENRWSLAINYNIMKGIRLSLNLQSLKALTNYRNLEKKESYYVRNLVNRYTQAEGDRIFPNGDILSQSRQQLLSRSGRLQLDVDRQFGPNRIVFLSGMEQREVVSKLDDYTLYGYDDQLLTSQMILDYTEVYPLRPQSSGRIPFPMSTLRENVDRYLSYYANLGYDWKSKYLLSGSIRWDASNLFGVNTNQKGVPLWSTGLAWNMGEEKFFKNDIIPFLKWRVTYGKNGNIDRSMTAYPTISYSVNSTTNLRQALVTSPGNQNLRWEKVATMNIGMDFRIKGKFSGSLDYYRKNSADLIGIDLIDPTVYYGGSQAKLKRNYAKMKTTGVDLTLRHAEIGNKIKWSNDFWLSRTSNVVTDYYGDNTVSVLGYTTGMDKRPLKYKSLDALYSLPWEGLDHNTGNPLVDNNGMDTEYTKYINSLSMDDLINHGSSVPLWTGAWRNNLRWKDLSLSFNIAFKLGYFFRRNSVEYGLLLTNGKGMHVDYLDRWRQPGDELKTNIPSNPFANVANRDVVYTQSEILVEQGDHIRMRDIRVDYSLSHFLNTRSKINDLSIYCYLNNIGILWHKNKLGLDPDYPSASFYLAPRIFSVGIKMNY</sequence>
<dbReference type="Proteomes" id="UP000250831">
    <property type="component" value="Unassembled WGS sequence"/>
</dbReference>
<dbReference type="GO" id="GO:0009279">
    <property type="term" value="C:cell outer membrane"/>
    <property type="evidence" value="ECO:0007669"/>
    <property type="project" value="UniProtKB-SubCell"/>
</dbReference>
<dbReference type="OrthoDB" id="9768177at2"/>
<dbReference type="PANTHER" id="PTHR30069:SF29">
    <property type="entry name" value="HEMOGLOBIN AND HEMOGLOBIN-HAPTOGLOBIN-BINDING PROTEIN 1-RELATED"/>
    <property type="match status" value="1"/>
</dbReference>
<dbReference type="GO" id="GO:0015344">
    <property type="term" value="F:siderophore uptake transmembrane transporter activity"/>
    <property type="evidence" value="ECO:0007669"/>
    <property type="project" value="TreeGrafter"/>
</dbReference>
<comment type="caution">
    <text evidence="4">The sequence shown here is derived from an EMBL/GenBank/DDBJ whole genome shotgun (WGS) entry which is preliminary data.</text>
</comment>
<keyword evidence="2" id="KW-0998">Cell outer membrane</keyword>
<dbReference type="NCBIfam" id="TIGR04056">
    <property type="entry name" value="OMP_RagA_SusC"/>
    <property type="match status" value="1"/>
</dbReference>
<keyword evidence="2" id="KW-1134">Transmembrane beta strand</keyword>
<dbReference type="PROSITE" id="PS52016">
    <property type="entry name" value="TONB_DEPENDENT_REC_3"/>
    <property type="match status" value="1"/>
</dbReference>
<dbReference type="SUPFAM" id="SSF56935">
    <property type="entry name" value="Porins"/>
    <property type="match status" value="1"/>
</dbReference>
<dbReference type="GO" id="GO:0044718">
    <property type="term" value="P:siderophore transmembrane transport"/>
    <property type="evidence" value="ECO:0007669"/>
    <property type="project" value="TreeGrafter"/>
</dbReference>
<dbReference type="InterPro" id="IPR023997">
    <property type="entry name" value="TonB-dep_OMP_SusC/RagA_CS"/>
</dbReference>
<dbReference type="Gene3D" id="2.170.130.10">
    <property type="entry name" value="TonB-dependent receptor, plug domain"/>
    <property type="match status" value="1"/>
</dbReference>
<reference evidence="4 5" key="1">
    <citation type="submission" date="2018-04" db="EMBL/GenBank/DDBJ databases">
        <title>Sphingobacterium sp. M46 Genome.</title>
        <authorList>
            <person name="Cheng J."/>
            <person name="Li Y."/>
        </authorList>
    </citation>
    <scope>NUCLEOTIDE SEQUENCE [LARGE SCALE GENOMIC DNA]</scope>
    <source>
        <strain evidence="4 5">M46</strain>
    </source>
</reference>
<dbReference type="Pfam" id="PF07715">
    <property type="entry name" value="Plug"/>
    <property type="match status" value="1"/>
</dbReference>
<keyword evidence="1" id="KW-0732">Signal</keyword>
<dbReference type="PANTHER" id="PTHR30069">
    <property type="entry name" value="TONB-DEPENDENT OUTER MEMBRANE RECEPTOR"/>
    <property type="match status" value="1"/>
</dbReference>